<keyword evidence="2 3" id="KW-0802">TPR repeat</keyword>
<dbReference type="PANTHER" id="PTHR44943:SF8">
    <property type="entry name" value="TPR REPEAT-CONTAINING PROTEIN MJ0263"/>
    <property type="match status" value="1"/>
</dbReference>
<feature type="repeat" description="TPR" evidence="3">
    <location>
        <begin position="171"/>
        <end position="204"/>
    </location>
</feature>
<evidence type="ECO:0000256" key="4">
    <source>
        <dbReference type="SAM" id="SignalP"/>
    </source>
</evidence>
<name>A0A6J4VEY1_9DEIN</name>
<proteinExistence type="predicted"/>
<dbReference type="SMART" id="SM00028">
    <property type="entry name" value="TPR"/>
    <property type="match status" value="7"/>
</dbReference>
<protein>
    <submittedName>
        <fullName evidence="5">Uncharacterized protein</fullName>
    </submittedName>
</protein>
<dbReference type="Pfam" id="PF13432">
    <property type="entry name" value="TPR_16"/>
    <property type="match status" value="2"/>
</dbReference>
<reference evidence="5" key="1">
    <citation type="submission" date="2020-02" db="EMBL/GenBank/DDBJ databases">
        <authorList>
            <person name="Meier V. D."/>
        </authorList>
    </citation>
    <scope>NUCLEOTIDE SEQUENCE</scope>
    <source>
        <strain evidence="5">AVDCRST_MAG86</strain>
    </source>
</reference>
<feature type="repeat" description="TPR" evidence="3">
    <location>
        <begin position="432"/>
        <end position="465"/>
    </location>
</feature>
<dbReference type="InterPro" id="IPR019734">
    <property type="entry name" value="TPR_rpt"/>
</dbReference>
<sequence>MNGRTVFLLTLLAGTALLATGFSGTVLAQITVTPTQPPVETGEGAAADAASLLAQAQVAALEARSSGLLPTPDNPGWRDAIDFGEEARDLAPQDLEVLRFLAETYSALSWDSRAWEVWSAYLDAGGTLDAAALAALSEAGRELGYARYSAGDLKGAGSVFRRVLELNPRNVEAVTWLGRIALEQGQSRVAQRYWRRVLELKPGDPTARYYVQRSRQQLTFGAASTGAFNDGLAAYNAGQKVVALEAFTRAANVNPDFEEAFSWAGRVALELGRPKLAERFWRALLARNPEDPQTAYYLTLAEAQGRWGTPAGRAFYAGQELYNRGQVGEAAERFVEASDANPQYPEAASWAARSLQESGQVGRAVRLWERVVALDPDDESAQYFLEVARAQQGLGPEAVAAFNEGVRAYGAADLEAAQAAFETATEGDPTYADAWGWLGRLAFEGQRYGEAEEAYARALDLEPANATYRFFQAEAERLGAQ</sequence>
<dbReference type="PANTHER" id="PTHR44943">
    <property type="entry name" value="CELLULOSE SYNTHASE OPERON PROTEIN C"/>
    <property type="match status" value="1"/>
</dbReference>
<feature type="signal peptide" evidence="4">
    <location>
        <begin position="1"/>
        <end position="28"/>
    </location>
</feature>
<dbReference type="InterPro" id="IPR051685">
    <property type="entry name" value="Ycf3/AcsC/BcsC/TPR_MFPF"/>
</dbReference>
<dbReference type="InterPro" id="IPR011990">
    <property type="entry name" value="TPR-like_helical_dom_sf"/>
</dbReference>
<dbReference type="AlphaFoldDB" id="A0A6J4VEY1"/>
<dbReference type="Gene3D" id="1.25.40.10">
    <property type="entry name" value="Tetratricopeptide repeat domain"/>
    <property type="match status" value="4"/>
</dbReference>
<dbReference type="Pfam" id="PF14559">
    <property type="entry name" value="TPR_19"/>
    <property type="match status" value="2"/>
</dbReference>
<evidence type="ECO:0000256" key="3">
    <source>
        <dbReference type="PROSITE-ProRule" id="PRU00339"/>
    </source>
</evidence>
<accession>A0A6J4VEY1</accession>
<feature type="chain" id="PRO_5026776975" evidence="4">
    <location>
        <begin position="29"/>
        <end position="481"/>
    </location>
</feature>
<organism evidence="5">
    <name type="scientific">uncultured Truepera sp</name>
    <dbReference type="NCBI Taxonomy" id="543023"/>
    <lineage>
        <taxon>Bacteria</taxon>
        <taxon>Thermotogati</taxon>
        <taxon>Deinococcota</taxon>
        <taxon>Deinococci</taxon>
        <taxon>Trueperales</taxon>
        <taxon>Trueperaceae</taxon>
        <taxon>Truepera</taxon>
        <taxon>environmental samples</taxon>
    </lineage>
</organism>
<evidence type="ECO:0000256" key="1">
    <source>
        <dbReference type="ARBA" id="ARBA00022737"/>
    </source>
</evidence>
<evidence type="ECO:0000256" key="2">
    <source>
        <dbReference type="ARBA" id="ARBA00022803"/>
    </source>
</evidence>
<dbReference type="SUPFAM" id="SSF48452">
    <property type="entry name" value="TPR-like"/>
    <property type="match status" value="1"/>
</dbReference>
<keyword evidence="1" id="KW-0677">Repeat</keyword>
<dbReference type="PROSITE" id="PS50005">
    <property type="entry name" value="TPR"/>
    <property type="match status" value="3"/>
</dbReference>
<evidence type="ECO:0000313" key="5">
    <source>
        <dbReference type="EMBL" id="CAA9577413.1"/>
    </source>
</evidence>
<gene>
    <name evidence="5" type="ORF">AVDCRST_MAG86-2409</name>
</gene>
<dbReference type="EMBL" id="CADCWP010000205">
    <property type="protein sequence ID" value="CAA9577413.1"/>
    <property type="molecule type" value="Genomic_DNA"/>
</dbReference>
<feature type="repeat" description="TPR" evidence="3">
    <location>
        <begin position="137"/>
        <end position="170"/>
    </location>
</feature>
<keyword evidence="4" id="KW-0732">Signal</keyword>